<keyword evidence="5 6" id="KW-0539">Nucleus</keyword>
<evidence type="ECO:0000313" key="10">
    <source>
        <dbReference type="Proteomes" id="UP001279734"/>
    </source>
</evidence>
<comment type="subcellular location">
    <subcellularLocation>
        <location evidence="1 6">Nucleus</location>
    </subcellularLocation>
</comment>
<accession>A0AAD3SRA7</accession>
<evidence type="ECO:0000313" key="9">
    <source>
        <dbReference type="EMBL" id="GMH16563.1"/>
    </source>
</evidence>
<feature type="region of interest" description="Disordered" evidence="7">
    <location>
        <begin position="47"/>
        <end position="66"/>
    </location>
</feature>
<evidence type="ECO:0000256" key="6">
    <source>
        <dbReference type="RuleBase" id="RU367028"/>
    </source>
</evidence>
<dbReference type="Pfam" id="PF04844">
    <property type="entry name" value="Ovate"/>
    <property type="match status" value="1"/>
</dbReference>
<organism evidence="9 10">
    <name type="scientific">Nepenthes gracilis</name>
    <name type="common">Slender pitcher plant</name>
    <dbReference type="NCBI Taxonomy" id="150966"/>
    <lineage>
        <taxon>Eukaryota</taxon>
        <taxon>Viridiplantae</taxon>
        <taxon>Streptophyta</taxon>
        <taxon>Embryophyta</taxon>
        <taxon>Tracheophyta</taxon>
        <taxon>Spermatophyta</taxon>
        <taxon>Magnoliopsida</taxon>
        <taxon>eudicotyledons</taxon>
        <taxon>Gunneridae</taxon>
        <taxon>Pentapetalae</taxon>
        <taxon>Caryophyllales</taxon>
        <taxon>Nepenthaceae</taxon>
        <taxon>Nepenthes</taxon>
    </lineage>
</organism>
<keyword evidence="3 6" id="KW-0805">Transcription regulation</keyword>
<keyword evidence="10" id="KW-1185">Reference proteome</keyword>
<evidence type="ECO:0000256" key="5">
    <source>
        <dbReference type="ARBA" id="ARBA00023242"/>
    </source>
</evidence>
<dbReference type="GO" id="GO:0045892">
    <property type="term" value="P:negative regulation of DNA-templated transcription"/>
    <property type="evidence" value="ECO:0007669"/>
    <property type="project" value="UniProtKB-UniRule"/>
</dbReference>
<gene>
    <name evidence="9" type="ORF">Nepgr_018404</name>
</gene>
<dbReference type="InterPro" id="IPR006458">
    <property type="entry name" value="Ovate_C"/>
</dbReference>
<sequence>MENRLKLRLSRTFRSSFGSCKTQNLSDVIDNRNSICTSSNNRYFSSTDEPFMSSNPTTGTPEYPSISRPRCHETFGRIVPGNCSLSKESFPRHKISERNSLSVPDDVVGRRCRPASQASPLNQLLKLQAEEREQGIEKKKKSRKPKKMHPKNRKGEAFPCPFIPSSNDDDWFSSDDEREDATEIPFSSKSVSLSSYRTLSGSSDCDPNRPPTQMRNPLKKTEARRRRAGKENSSEHGLLPLQGKMKGIFAVVKSSSDPYSDFRTSMVEMIIEMQIFGAQEMKQLVQCFLSLNSAYHHRVIIDVFAEIWDTLFSCY</sequence>
<name>A0AAD3SRA7_NEPGR</name>
<keyword evidence="4 6" id="KW-0804">Transcription</keyword>
<comment type="caution">
    <text evidence="9">The sequence shown here is derived from an EMBL/GenBank/DDBJ whole genome shotgun (WGS) entry which is preliminary data.</text>
</comment>
<evidence type="ECO:0000256" key="1">
    <source>
        <dbReference type="ARBA" id="ARBA00004123"/>
    </source>
</evidence>
<protein>
    <recommendedName>
        <fullName evidence="6">Transcription repressor</fullName>
    </recommendedName>
    <alternativeName>
        <fullName evidence="6">Ovate family protein</fullName>
    </alternativeName>
</protein>
<comment type="function">
    <text evidence="6">Transcriptional repressor that regulates multiple aspects of plant growth and development.</text>
</comment>
<dbReference type="InterPro" id="IPR038933">
    <property type="entry name" value="Ovate"/>
</dbReference>
<evidence type="ECO:0000256" key="4">
    <source>
        <dbReference type="ARBA" id="ARBA00023163"/>
    </source>
</evidence>
<dbReference type="PANTHER" id="PTHR33057:SF17">
    <property type="entry name" value="TRANSCRIPTION REPRESSOR OFP8"/>
    <property type="match status" value="1"/>
</dbReference>
<feature type="compositionally biased region" description="Polar residues" evidence="7">
    <location>
        <begin position="47"/>
        <end position="60"/>
    </location>
</feature>
<feature type="domain" description="OVATE" evidence="8">
    <location>
        <begin position="251"/>
        <end position="310"/>
    </location>
</feature>
<dbReference type="EMBL" id="BSYO01000016">
    <property type="protein sequence ID" value="GMH16563.1"/>
    <property type="molecule type" value="Genomic_DNA"/>
</dbReference>
<dbReference type="PANTHER" id="PTHR33057">
    <property type="entry name" value="TRANSCRIPTION REPRESSOR OFP7-RELATED"/>
    <property type="match status" value="1"/>
</dbReference>
<reference evidence="9" key="1">
    <citation type="submission" date="2023-05" db="EMBL/GenBank/DDBJ databases">
        <title>Nepenthes gracilis genome sequencing.</title>
        <authorList>
            <person name="Fukushima K."/>
        </authorList>
    </citation>
    <scope>NUCLEOTIDE SEQUENCE</scope>
    <source>
        <strain evidence="9">SING2019-196</strain>
    </source>
</reference>
<evidence type="ECO:0000256" key="7">
    <source>
        <dbReference type="SAM" id="MobiDB-lite"/>
    </source>
</evidence>
<dbReference type="PROSITE" id="PS51754">
    <property type="entry name" value="OVATE"/>
    <property type="match status" value="1"/>
</dbReference>
<evidence type="ECO:0000256" key="2">
    <source>
        <dbReference type="ARBA" id="ARBA00022491"/>
    </source>
</evidence>
<feature type="compositionally biased region" description="Low complexity" evidence="7">
    <location>
        <begin position="187"/>
        <end position="203"/>
    </location>
</feature>
<dbReference type="Proteomes" id="UP001279734">
    <property type="component" value="Unassembled WGS sequence"/>
</dbReference>
<evidence type="ECO:0000259" key="8">
    <source>
        <dbReference type="PROSITE" id="PS51754"/>
    </source>
</evidence>
<dbReference type="NCBIfam" id="TIGR01568">
    <property type="entry name" value="A_thal_3678"/>
    <property type="match status" value="1"/>
</dbReference>
<dbReference type="AlphaFoldDB" id="A0AAD3SRA7"/>
<feature type="compositionally biased region" description="Basic residues" evidence="7">
    <location>
        <begin position="138"/>
        <end position="152"/>
    </location>
</feature>
<keyword evidence="2 6" id="KW-0678">Repressor</keyword>
<feature type="compositionally biased region" description="Acidic residues" evidence="7">
    <location>
        <begin position="167"/>
        <end position="182"/>
    </location>
</feature>
<dbReference type="GO" id="GO:0005634">
    <property type="term" value="C:nucleus"/>
    <property type="evidence" value="ECO:0007669"/>
    <property type="project" value="UniProtKB-SubCell"/>
</dbReference>
<evidence type="ECO:0000256" key="3">
    <source>
        <dbReference type="ARBA" id="ARBA00023015"/>
    </source>
</evidence>
<feature type="region of interest" description="Disordered" evidence="7">
    <location>
        <begin position="133"/>
        <end position="237"/>
    </location>
</feature>
<proteinExistence type="predicted"/>